<evidence type="ECO:0000313" key="3">
    <source>
        <dbReference type="Proteomes" id="UP000198539"/>
    </source>
</evidence>
<sequence>MAKQFDSLTDDHRSIIAAQQMFFTGTAAREGRVNISPKGMDCLRVLSDNRVIWLSVTGSGNETAGHLADSPRMTLMFVSFDTRPMILRLYGTARAVYPHDSAWADLIGHFPPLPGTRQIYDMQVEMVQTSCGYAVPFYEHTGPRDTLKTWAEGKGDAGVHAYWAEKNQHTINGLPTGILSANADTQDA</sequence>
<dbReference type="PANTHER" id="PTHR39336">
    <property type="entry name" value="PYRIDOXAMINE PHOSPHATE OXIDASE FAMILY PROTEIN (AFU_ORTHOLOGUE AFUA_6G11440)"/>
    <property type="match status" value="1"/>
</dbReference>
<organism evidence="2 3">
    <name type="scientific">Roseicitreum antarcticum</name>
    <dbReference type="NCBI Taxonomy" id="564137"/>
    <lineage>
        <taxon>Bacteria</taxon>
        <taxon>Pseudomonadati</taxon>
        <taxon>Pseudomonadota</taxon>
        <taxon>Alphaproteobacteria</taxon>
        <taxon>Rhodobacterales</taxon>
        <taxon>Paracoccaceae</taxon>
        <taxon>Roseicitreum</taxon>
    </lineage>
</organism>
<protein>
    <submittedName>
        <fullName evidence="2">Pyridoxamine 5'-phosphate oxidase</fullName>
    </submittedName>
</protein>
<accession>A0A1H3CCV8</accession>
<dbReference type="EMBL" id="FNOM01000009">
    <property type="protein sequence ID" value="SDX51981.1"/>
    <property type="molecule type" value="Genomic_DNA"/>
</dbReference>
<name>A0A1H3CCV8_9RHOB</name>
<dbReference type="RefSeq" id="WP_092891298.1">
    <property type="nucleotide sequence ID" value="NZ_CP061498.1"/>
</dbReference>
<reference evidence="2 3" key="1">
    <citation type="submission" date="2016-10" db="EMBL/GenBank/DDBJ databases">
        <authorList>
            <person name="de Groot N.N."/>
        </authorList>
    </citation>
    <scope>NUCLEOTIDE SEQUENCE [LARGE SCALE GENOMIC DNA]</scope>
    <source>
        <strain evidence="2 3">CGMCC 1.8894</strain>
    </source>
</reference>
<dbReference type="STRING" id="564137.SAMN04488238_109117"/>
<gene>
    <name evidence="2" type="ORF">SAMN04488238_109117</name>
</gene>
<dbReference type="Gene3D" id="2.30.110.10">
    <property type="entry name" value="Electron Transport, Fmn-binding Protein, Chain A"/>
    <property type="match status" value="1"/>
</dbReference>
<dbReference type="InterPro" id="IPR012349">
    <property type="entry name" value="Split_barrel_FMN-bd"/>
</dbReference>
<dbReference type="OrthoDB" id="115989at2"/>
<dbReference type="AlphaFoldDB" id="A0A1H3CCV8"/>
<dbReference type="Proteomes" id="UP000198539">
    <property type="component" value="Unassembled WGS sequence"/>
</dbReference>
<keyword evidence="3" id="KW-1185">Reference proteome</keyword>
<dbReference type="PANTHER" id="PTHR39336:SF1">
    <property type="entry name" value="PYRIDOXAMINE PHOSPHATE OXIDASE FAMILY PROTEIN (AFU_ORTHOLOGUE AFUA_6G11440)"/>
    <property type="match status" value="1"/>
</dbReference>
<evidence type="ECO:0000313" key="2">
    <source>
        <dbReference type="EMBL" id="SDX51981.1"/>
    </source>
</evidence>
<dbReference type="Pfam" id="PF01243">
    <property type="entry name" value="PNPOx_N"/>
    <property type="match status" value="1"/>
</dbReference>
<feature type="domain" description="Pyridoxamine 5'-phosphate oxidase N-terminal" evidence="1">
    <location>
        <begin position="8"/>
        <end position="131"/>
    </location>
</feature>
<dbReference type="SUPFAM" id="SSF50475">
    <property type="entry name" value="FMN-binding split barrel"/>
    <property type="match status" value="1"/>
</dbReference>
<proteinExistence type="predicted"/>
<evidence type="ECO:0000259" key="1">
    <source>
        <dbReference type="Pfam" id="PF01243"/>
    </source>
</evidence>
<dbReference type="InterPro" id="IPR011576">
    <property type="entry name" value="Pyridox_Oxase_N"/>
</dbReference>